<dbReference type="AlphaFoldDB" id="A0A844H4C1"/>
<evidence type="ECO:0000313" key="1">
    <source>
        <dbReference type="EMBL" id="MTH35652.1"/>
    </source>
</evidence>
<accession>A0A844H4C1</accession>
<dbReference type="InterPro" id="IPR009389">
    <property type="entry name" value="DUF1045"/>
</dbReference>
<dbReference type="Gene3D" id="3.90.1140.10">
    <property type="entry name" value="Cyclic phosphodiesterase"/>
    <property type="match status" value="1"/>
</dbReference>
<dbReference type="Pfam" id="PF06299">
    <property type="entry name" value="DUF1045"/>
    <property type="match status" value="1"/>
</dbReference>
<organism evidence="1 2">
    <name type="scientific">Paracoccus limosus</name>
    <dbReference type="NCBI Taxonomy" id="913252"/>
    <lineage>
        <taxon>Bacteria</taxon>
        <taxon>Pseudomonadati</taxon>
        <taxon>Pseudomonadota</taxon>
        <taxon>Alphaproteobacteria</taxon>
        <taxon>Rhodobacterales</taxon>
        <taxon>Paracoccaceae</taxon>
        <taxon>Paracoccus</taxon>
    </lineage>
</organism>
<sequence length="230" mass="25792">MPFRRLALYHLPDGPLGAFGAAWLGWDARRGATLPRPELPHLPDEAETLTAVPMRYGFHATLKAPFRLAPGHEVQDVARRARLVCDHLTPFDLQLELARDYGFVALRPRQQPPQLQALEQALVTRLDDLRAPLSPEERDRRRPDLLPEPARRHLDHWGYPHVLELFQYHLTLSGQLAAEDAKALCQALQAPLAPLLAQPMAVKAVALVGEDAEGRFHQIEEIPLLGQIAD</sequence>
<evidence type="ECO:0000313" key="2">
    <source>
        <dbReference type="Proteomes" id="UP000442533"/>
    </source>
</evidence>
<proteinExistence type="predicted"/>
<protein>
    <submittedName>
        <fullName evidence="1">DUF1045 domain-containing protein</fullName>
    </submittedName>
</protein>
<name>A0A844H4C1_9RHOB</name>
<dbReference type="RefSeq" id="WP_155065199.1">
    <property type="nucleotide sequence ID" value="NZ_WMIF01000020.1"/>
</dbReference>
<dbReference type="Proteomes" id="UP000442533">
    <property type="component" value="Unassembled WGS sequence"/>
</dbReference>
<reference evidence="1 2" key="1">
    <citation type="submission" date="2019-11" db="EMBL/GenBank/DDBJ databases">
        <authorList>
            <person name="Dong K."/>
        </authorList>
    </citation>
    <scope>NUCLEOTIDE SEQUENCE [LARGE SCALE GENOMIC DNA]</scope>
    <source>
        <strain evidence="1 2">JCM 17370</strain>
    </source>
</reference>
<comment type="caution">
    <text evidence="1">The sequence shown here is derived from an EMBL/GenBank/DDBJ whole genome shotgun (WGS) entry which is preliminary data.</text>
</comment>
<dbReference type="PIRSF" id="PIRSF033328">
    <property type="entry name" value="Phest_Mll4975"/>
    <property type="match status" value="1"/>
</dbReference>
<dbReference type="OrthoDB" id="4954742at2"/>
<keyword evidence="2" id="KW-1185">Reference proteome</keyword>
<dbReference type="EMBL" id="WMIF01000020">
    <property type="protein sequence ID" value="MTH35652.1"/>
    <property type="molecule type" value="Genomic_DNA"/>
</dbReference>
<gene>
    <name evidence="1" type="ORF">GL279_13670</name>
</gene>